<evidence type="ECO:0000313" key="1">
    <source>
        <dbReference type="EMBL" id="JAS73720.1"/>
    </source>
</evidence>
<protein>
    <submittedName>
        <fullName evidence="1">Uncharacterized protein</fullName>
    </submittedName>
</protein>
<proteinExistence type="predicted"/>
<dbReference type="EMBL" id="GECU01033986">
    <property type="protein sequence ID" value="JAS73720.1"/>
    <property type="molecule type" value="Transcribed_RNA"/>
</dbReference>
<organism evidence="1">
    <name type="scientific">Homalodisca liturata</name>
    <dbReference type="NCBI Taxonomy" id="320908"/>
    <lineage>
        <taxon>Eukaryota</taxon>
        <taxon>Metazoa</taxon>
        <taxon>Ecdysozoa</taxon>
        <taxon>Arthropoda</taxon>
        <taxon>Hexapoda</taxon>
        <taxon>Insecta</taxon>
        <taxon>Pterygota</taxon>
        <taxon>Neoptera</taxon>
        <taxon>Paraneoptera</taxon>
        <taxon>Hemiptera</taxon>
        <taxon>Auchenorrhyncha</taxon>
        <taxon>Membracoidea</taxon>
        <taxon>Cicadellidae</taxon>
        <taxon>Cicadellinae</taxon>
        <taxon>Proconiini</taxon>
        <taxon>Homalodisca</taxon>
    </lineage>
</organism>
<sequence length="114" mass="12103">GSVRVRDSIQEVIDENALSAEDVIVIDYLDMGEECEDYSIPCTDVVTKLCLHRGRVHARLYNGDIVDLESGRKMREGCGAVAGGDMLVCAEGGAIFDVETGDAIAALPSGNIVS</sequence>
<accession>A0A1B6HGA1</accession>
<dbReference type="AlphaFoldDB" id="A0A1B6HGA1"/>
<name>A0A1B6HGA1_9HEMI</name>
<feature type="non-terminal residue" evidence="1">
    <location>
        <position position="1"/>
    </location>
</feature>
<gene>
    <name evidence="1" type="ORF">g.58088</name>
</gene>
<reference evidence="1" key="1">
    <citation type="submission" date="2015-11" db="EMBL/GenBank/DDBJ databases">
        <title>De novo transcriptome assembly of four potential Pierce s Disease insect vectors from Arizona vineyards.</title>
        <authorList>
            <person name="Tassone E.E."/>
        </authorList>
    </citation>
    <scope>NUCLEOTIDE SEQUENCE</scope>
</reference>
<feature type="non-terminal residue" evidence="1">
    <location>
        <position position="114"/>
    </location>
</feature>